<evidence type="ECO:0000256" key="7">
    <source>
        <dbReference type="ARBA" id="ARBA00022723"/>
    </source>
</evidence>
<keyword evidence="3" id="KW-0813">Transport</keyword>
<name>A0AAJ0XEW1_HALSE</name>
<evidence type="ECO:0000256" key="5">
    <source>
        <dbReference type="ARBA" id="ARBA00022617"/>
    </source>
</evidence>
<organism evidence="13 14">
    <name type="scientific">Halochromatium salexigens</name>
    <name type="common">Chromatium salexigens</name>
    <dbReference type="NCBI Taxonomy" id="49447"/>
    <lineage>
        <taxon>Bacteria</taxon>
        <taxon>Pseudomonadati</taxon>
        <taxon>Pseudomonadota</taxon>
        <taxon>Gammaproteobacteria</taxon>
        <taxon>Chromatiales</taxon>
        <taxon>Chromatiaceae</taxon>
        <taxon>Halochromatium</taxon>
    </lineage>
</organism>
<dbReference type="EMBL" id="NHSF01000008">
    <property type="protein sequence ID" value="MBK5929145.1"/>
    <property type="molecule type" value="Genomic_DNA"/>
</dbReference>
<keyword evidence="14" id="KW-1185">Reference proteome</keyword>
<dbReference type="Pfam" id="PF02322">
    <property type="entry name" value="Cyt_bd_oxida_II"/>
    <property type="match status" value="1"/>
</dbReference>
<feature type="transmembrane region" description="Helical" evidence="12">
    <location>
        <begin position="204"/>
        <end position="227"/>
    </location>
</feature>
<dbReference type="PANTHER" id="PTHR43141">
    <property type="entry name" value="CYTOCHROME BD2 SUBUNIT II"/>
    <property type="match status" value="1"/>
</dbReference>
<feature type="transmembrane region" description="Helical" evidence="12">
    <location>
        <begin position="336"/>
        <end position="358"/>
    </location>
</feature>
<keyword evidence="7" id="KW-0479">Metal-binding</keyword>
<keyword evidence="11 12" id="KW-0472">Membrane</keyword>
<dbReference type="PIRSF" id="PIRSF000267">
    <property type="entry name" value="Cyt_oxidse_sub2"/>
    <property type="match status" value="1"/>
</dbReference>
<feature type="transmembrane region" description="Helical" evidence="12">
    <location>
        <begin position="120"/>
        <end position="142"/>
    </location>
</feature>
<evidence type="ECO:0000256" key="1">
    <source>
        <dbReference type="ARBA" id="ARBA00004651"/>
    </source>
</evidence>
<dbReference type="NCBIfam" id="TIGR00203">
    <property type="entry name" value="cydB"/>
    <property type="match status" value="1"/>
</dbReference>
<dbReference type="GO" id="GO:0016682">
    <property type="term" value="F:oxidoreductase activity, acting on diphenols and related substances as donors, oxygen as acceptor"/>
    <property type="evidence" value="ECO:0007669"/>
    <property type="project" value="TreeGrafter"/>
</dbReference>
<dbReference type="AlphaFoldDB" id="A0AAJ0XEW1"/>
<dbReference type="PANTHER" id="PTHR43141:SF5">
    <property type="entry name" value="CYTOCHROME BD-I UBIQUINOL OXIDASE SUBUNIT 2"/>
    <property type="match status" value="1"/>
</dbReference>
<accession>A0AAJ0XEW1</accession>
<evidence type="ECO:0000256" key="11">
    <source>
        <dbReference type="ARBA" id="ARBA00023136"/>
    </source>
</evidence>
<evidence type="ECO:0000313" key="14">
    <source>
        <dbReference type="Proteomes" id="UP001296967"/>
    </source>
</evidence>
<feature type="transmembrane region" description="Helical" evidence="12">
    <location>
        <begin position="293"/>
        <end position="316"/>
    </location>
</feature>
<keyword evidence="8" id="KW-0249">Electron transport</keyword>
<evidence type="ECO:0000256" key="8">
    <source>
        <dbReference type="ARBA" id="ARBA00022982"/>
    </source>
</evidence>
<evidence type="ECO:0000256" key="3">
    <source>
        <dbReference type="ARBA" id="ARBA00022448"/>
    </source>
</evidence>
<dbReference type="GO" id="GO:0070069">
    <property type="term" value="C:cytochrome complex"/>
    <property type="evidence" value="ECO:0007669"/>
    <property type="project" value="TreeGrafter"/>
</dbReference>
<proteinExistence type="inferred from homology"/>
<keyword evidence="6 12" id="KW-0812">Transmembrane</keyword>
<dbReference type="RefSeq" id="WP_207190887.1">
    <property type="nucleotide sequence ID" value="NZ_NHSF01000008.1"/>
</dbReference>
<comment type="subcellular location">
    <subcellularLocation>
        <location evidence="1">Cell membrane</location>
        <topology evidence="1">Multi-pass membrane protein</topology>
    </subcellularLocation>
</comment>
<evidence type="ECO:0000256" key="10">
    <source>
        <dbReference type="ARBA" id="ARBA00023004"/>
    </source>
</evidence>
<reference evidence="13" key="2">
    <citation type="journal article" date="2020" name="Microorganisms">
        <title>Osmotic Adaptation and Compatible Solute Biosynthesis of Phototrophic Bacteria as Revealed from Genome Analyses.</title>
        <authorList>
            <person name="Imhoff J.F."/>
            <person name="Rahn T."/>
            <person name="Kunzel S."/>
            <person name="Keller A."/>
            <person name="Neulinger S.C."/>
        </authorList>
    </citation>
    <scope>NUCLEOTIDE SEQUENCE</scope>
    <source>
        <strain evidence="13">DSM 4395</strain>
    </source>
</reference>
<dbReference type="GO" id="GO:0046872">
    <property type="term" value="F:metal ion binding"/>
    <property type="evidence" value="ECO:0007669"/>
    <property type="project" value="UniProtKB-KW"/>
</dbReference>
<keyword evidence="4" id="KW-1003">Cell membrane</keyword>
<dbReference type="GO" id="GO:0009055">
    <property type="term" value="F:electron transfer activity"/>
    <property type="evidence" value="ECO:0007669"/>
    <property type="project" value="TreeGrafter"/>
</dbReference>
<comment type="similarity">
    <text evidence="2">Belongs to the cytochrome ubiquinol oxidase subunit 2 family.</text>
</comment>
<dbReference type="InterPro" id="IPR003317">
    <property type="entry name" value="Cyt-d_oxidase_su2"/>
</dbReference>
<feature type="transmembrane region" description="Helical" evidence="12">
    <location>
        <begin position="162"/>
        <end position="183"/>
    </location>
</feature>
<keyword evidence="5" id="KW-0349">Heme</keyword>
<evidence type="ECO:0000256" key="9">
    <source>
        <dbReference type="ARBA" id="ARBA00022989"/>
    </source>
</evidence>
<comment type="caution">
    <text evidence="13">The sequence shown here is derived from an EMBL/GenBank/DDBJ whole genome shotgun (WGS) entry which is preliminary data.</text>
</comment>
<reference evidence="13" key="1">
    <citation type="submission" date="2017-05" db="EMBL/GenBank/DDBJ databases">
        <authorList>
            <person name="Imhoff J.F."/>
            <person name="Rahn T."/>
            <person name="Kuenzel S."/>
            <person name="Neulinger S.C."/>
        </authorList>
    </citation>
    <scope>NUCLEOTIDE SEQUENCE</scope>
    <source>
        <strain evidence="13">DSM 4395</strain>
    </source>
</reference>
<feature type="transmembrane region" description="Helical" evidence="12">
    <location>
        <begin position="262"/>
        <end position="281"/>
    </location>
</feature>
<sequence>MIIDYEVLKLIWWLLVGVLFIGFAVTDGMDMGVGTLLPFLGKGDDERRVIINTVGPHWDGNQVWLITAGGAIFAAWPLVYATAFSGFYFAMLLALFALFFRPVGFDYRSKIQDKRWRSAWDWGLFIGGAVPALVFGIAFGNLLQGVPFHLDELLRPYYSGNFFGLLNPFALLAGLISLGMLTMHGAIWLQLRTGEPIASRAKHWARIIGLATIAAFALAGLDLILFVDGFKVVSMPALDAISNPLTKEVVVDPYGWLTNYRLYPWTLLFPILGFAGLGFAVSLSMRDRAGLGLVMSSLGITGIIMTAGAAMFPFIMPSSTNPNSSLTAWDATSSHLTLTVMFWAAVIFIPLILAYTTWTYTKMWRRITVEEIREQDTLAY</sequence>
<dbReference type="GO" id="GO:0019646">
    <property type="term" value="P:aerobic electron transport chain"/>
    <property type="evidence" value="ECO:0007669"/>
    <property type="project" value="TreeGrafter"/>
</dbReference>
<keyword evidence="9 12" id="KW-1133">Transmembrane helix</keyword>
<dbReference type="Proteomes" id="UP001296967">
    <property type="component" value="Unassembled WGS sequence"/>
</dbReference>
<evidence type="ECO:0000256" key="2">
    <source>
        <dbReference type="ARBA" id="ARBA00007543"/>
    </source>
</evidence>
<evidence type="ECO:0000256" key="4">
    <source>
        <dbReference type="ARBA" id="ARBA00022475"/>
    </source>
</evidence>
<evidence type="ECO:0000256" key="6">
    <source>
        <dbReference type="ARBA" id="ARBA00022692"/>
    </source>
</evidence>
<gene>
    <name evidence="13" type="ORF">CCR82_00990</name>
</gene>
<dbReference type="GO" id="GO:0005886">
    <property type="term" value="C:plasma membrane"/>
    <property type="evidence" value="ECO:0007669"/>
    <property type="project" value="UniProtKB-SubCell"/>
</dbReference>
<feature type="transmembrane region" description="Helical" evidence="12">
    <location>
        <begin position="78"/>
        <end position="100"/>
    </location>
</feature>
<evidence type="ECO:0000313" key="13">
    <source>
        <dbReference type="EMBL" id="MBK5929145.1"/>
    </source>
</evidence>
<keyword evidence="10" id="KW-0408">Iron</keyword>
<evidence type="ECO:0000256" key="12">
    <source>
        <dbReference type="SAM" id="Phobius"/>
    </source>
</evidence>
<protein>
    <submittedName>
        <fullName evidence="13">Cytochrome d ubiquinol oxidase subunit II</fullName>
    </submittedName>
</protein>
<feature type="transmembrane region" description="Helical" evidence="12">
    <location>
        <begin position="7"/>
        <end position="26"/>
    </location>
</feature>